<dbReference type="InterPro" id="IPR015943">
    <property type="entry name" value="WD40/YVTN_repeat-like_dom_sf"/>
</dbReference>
<dbReference type="GO" id="GO:0005634">
    <property type="term" value="C:nucleus"/>
    <property type="evidence" value="ECO:0007669"/>
    <property type="project" value="TreeGrafter"/>
</dbReference>
<dbReference type="InterPro" id="IPR001680">
    <property type="entry name" value="WD40_rpt"/>
</dbReference>
<dbReference type="SUPFAM" id="SSF50978">
    <property type="entry name" value="WD40 repeat-like"/>
    <property type="match status" value="1"/>
</dbReference>
<dbReference type="SMART" id="SM00320">
    <property type="entry name" value="WD40"/>
    <property type="match status" value="4"/>
</dbReference>
<reference evidence="6" key="1">
    <citation type="journal article" date="2020" name="J. Eukaryot. Microbiol.">
        <title>De novo Sequencing, Assembly and Annotation of the Transcriptome for the Free-Living Testate Amoeba Arcella intermedia.</title>
        <authorList>
            <person name="Ribeiro G.M."/>
            <person name="Porfirio-Sousa A.L."/>
            <person name="Maurer-Alcala X.X."/>
            <person name="Katz L.A."/>
            <person name="Lahr D.J.G."/>
        </authorList>
    </citation>
    <scope>NUCLEOTIDE SEQUENCE</scope>
</reference>
<dbReference type="InterPro" id="IPR024977">
    <property type="entry name" value="Apc4-like_WD40_dom"/>
</dbReference>
<dbReference type="InterPro" id="IPR019775">
    <property type="entry name" value="WD40_repeat_CS"/>
</dbReference>
<dbReference type="AlphaFoldDB" id="A0A6B2L548"/>
<keyword evidence="3" id="KW-0677">Repeat</keyword>
<evidence type="ECO:0000256" key="4">
    <source>
        <dbReference type="PROSITE-ProRule" id="PRU00221"/>
    </source>
</evidence>
<feature type="repeat" description="WD" evidence="4">
    <location>
        <begin position="207"/>
        <end position="249"/>
    </location>
</feature>
<dbReference type="PROSITE" id="PS50294">
    <property type="entry name" value="WD_REPEATS_REGION"/>
    <property type="match status" value="1"/>
</dbReference>
<accession>A0A6B2L548</accession>
<evidence type="ECO:0000256" key="1">
    <source>
        <dbReference type="ARBA" id="ARBA00022553"/>
    </source>
</evidence>
<feature type="domain" description="Anaphase-promoting complex subunit 4-like WD40" evidence="5">
    <location>
        <begin position="208"/>
        <end position="262"/>
    </location>
</feature>
<evidence type="ECO:0000256" key="2">
    <source>
        <dbReference type="ARBA" id="ARBA00022574"/>
    </source>
</evidence>
<dbReference type="Gene3D" id="2.130.10.10">
    <property type="entry name" value="YVTN repeat-like/Quinoprotein amine dehydrogenase"/>
    <property type="match status" value="1"/>
</dbReference>
<dbReference type="EMBL" id="GIBP01002989">
    <property type="protein sequence ID" value="NDV31958.1"/>
    <property type="molecule type" value="Transcribed_RNA"/>
</dbReference>
<dbReference type="InterPro" id="IPR036322">
    <property type="entry name" value="WD40_repeat_dom_sf"/>
</dbReference>
<dbReference type="PROSITE" id="PS00678">
    <property type="entry name" value="WD_REPEATS_1"/>
    <property type="match status" value="1"/>
</dbReference>
<evidence type="ECO:0000259" key="5">
    <source>
        <dbReference type="Pfam" id="PF12894"/>
    </source>
</evidence>
<dbReference type="PANTHER" id="PTHR14091:SF0">
    <property type="entry name" value="PERIODIC TRYPTOPHAN PROTEIN 1 HOMOLOG"/>
    <property type="match status" value="1"/>
</dbReference>
<dbReference type="GO" id="GO:0006364">
    <property type="term" value="P:rRNA processing"/>
    <property type="evidence" value="ECO:0007669"/>
    <property type="project" value="InterPro"/>
</dbReference>
<evidence type="ECO:0000256" key="3">
    <source>
        <dbReference type="ARBA" id="ARBA00022737"/>
    </source>
</evidence>
<dbReference type="PROSITE" id="PS50082">
    <property type="entry name" value="WD_REPEATS_2"/>
    <property type="match status" value="1"/>
</dbReference>
<proteinExistence type="predicted"/>
<evidence type="ECO:0000313" key="6">
    <source>
        <dbReference type="EMBL" id="NDV31958.1"/>
    </source>
</evidence>
<protein>
    <recommendedName>
        <fullName evidence="5">Anaphase-promoting complex subunit 4-like WD40 domain-containing protein</fullName>
    </recommendedName>
</protein>
<name>A0A6B2L548_9EUKA</name>
<keyword evidence="2 4" id="KW-0853">WD repeat</keyword>
<dbReference type="InterPro" id="IPR044285">
    <property type="entry name" value="PWP1"/>
</dbReference>
<dbReference type="Pfam" id="PF12894">
    <property type="entry name" value="ANAPC4_WD40"/>
    <property type="match status" value="1"/>
</dbReference>
<dbReference type="PANTHER" id="PTHR14091">
    <property type="entry name" value="PERIODIC TRYPTOPHAN PROTEIN 1"/>
    <property type="match status" value="1"/>
</dbReference>
<sequence length="429" mass="47926">MITSVGWINKGIYKEFPTRYEATQDFKEEIAPPKPKPSDPNDVFNMEHYDEEDDAPHFSSAVEGLMVYKNEDDPFILVPDRETAQDMEDFMIRKEDMILLCAVSEEDEVSHLDVYVYEEKESNTFIHHDYLLPAFPLSLAWLDFPVGGPTLSGERERTNYVAVGTFEPYIEIWDLDTVNQPAPLVLLGGPENAEDISRIDKNTKLVPGSHQEAVLGLSWNTYQRNLLASASADCTTKIWDLVNGKCLKTYTHADKVQCILWNPAEPSILASGGFGGVLTFTDVRANSATFTINMNTDIESLLWQPQPNHSQILIGTETGRVSCIDMLKPENSRALWNLEAHSKPTQALAISPAACGLLATGSTEKESPLKLWDISAQPKCLYSKTEDLGNVFSLKFAQDLPFILAIGSKSKKPVIMDTKDLQAIRDRYG</sequence>
<organism evidence="6">
    <name type="scientific">Arcella intermedia</name>
    <dbReference type="NCBI Taxonomy" id="1963864"/>
    <lineage>
        <taxon>Eukaryota</taxon>
        <taxon>Amoebozoa</taxon>
        <taxon>Tubulinea</taxon>
        <taxon>Elardia</taxon>
        <taxon>Arcellinida</taxon>
        <taxon>Sphaerothecina</taxon>
        <taxon>Arcellidae</taxon>
        <taxon>Arcella</taxon>
    </lineage>
</organism>
<keyword evidence="1" id="KW-0597">Phosphoprotein</keyword>